<evidence type="ECO:0000313" key="10">
    <source>
        <dbReference type="Proteomes" id="UP000634136"/>
    </source>
</evidence>
<keyword evidence="4" id="KW-0256">Endoplasmic reticulum</keyword>
<dbReference type="Pfam" id="PF10215">
    <property type="entry name" value="Ost4"/>
    <property type="match status" value="1"/>
</dbReference>
<dbReference type="EMBL" id="JAAIUW010000002">
    <property type="protein sequence ID" value="KAF7843011.1"/>
    <property type="molecule type" value="Genomic_DNA"/>
</dbReference>
<dbReference type="OrthoDB" id="10536284at2759"/>
<organism evidence="9 10">
    <name type="scientific">Senna tora</name>
    <dbReference type="NCBI Taxonomy" id="362788"/>
    <lineage>
        <taxon>Eukaryota</taxon>
        <taxon>Viridiplantae</taxon>
        <taxon>Streptophyta</taxon>
        <taxon>Embryophyta</taxon>
        <taxon>Tracheophyta</taxon>
        <taxon>Spermatophyta</taxon>
        <taxon>Magnoliopsida</taxon>
        <taxon>eudicotyledons</taxon>
        <taxon>Gunneridae</taxon>
        <taxon>Pentapetalae</taxon>
        <taxon>rosids</taxon>
        <taxon>fabids</taxon>
        <taxon>Fabales</taxon>
        <taxon>Fabaceae</taxon>
        <taxon>Caesalpinioideae</taxon>
        <taxon>Cassia clade</taxon>
        <taxon>Senna</taxon>
    </lineage>
</organism>
<dbReference type="GO" id="GO:0005789">
    <property type="term" value="C:endoplasmic reticulum membrane"/>
    <property type="evidence" value="ECO:0007669"/>
    <property type="project" value="UniProtKB-SubCell"/>
</dbReference>
<keyword evidence="10" id="KW-1185">Reference proteome</keyword>
<evidence type="ECO:0000256" key="5">
    <source>
        <dbReference type="ARBA" id="ARBA00022968"/>
    </source>
</evidence>
<evidence type="ECO:0000256" key="2">
    <source>
        <dbReference type="ARBA" id="ARBA00007685"/>
    </source>
</evidence>
<dbReference type="SUPFAM" id="SSF103464">
    <property type="entry name" value="Oligosaccharyltransferase subunit ost4p"/>
    <property type="match status" value="1"/>
</dbReference>
<name>A0A835CH79_9FABA</name>
<dbReference type="Proteomes" id="UP000634136">
    <property type="component" value="Unassembled WGS sequence"/>
</dbReference>
<dbReference type="InterPro" id="IPR036330">
    <property type="entry name" value="Ost4p_sf"/>
</dbReference>
<accession>A0A835CH79</accession>
<evidence type="ECO:0000256" key="4">
    <source>
        <dbReference type="ARBA" id="ARBA00022824"/>
    </source>
</evidence>
<evidence type="ECO:0000256" key="8">
    <source>
        <dbReference type="SAM" id="Phobius"/>
    </source>
</evidence>
<keyword evidence="7 8" id="KW-0472">Membrane</keyword>
<keyword evidence="5" id="KW-0735">Signal-anchor</keyword>
<evidence type="ECO:0000256" key="1">
    <source>
        <dbReference type="ARBA" id="ARBA00004643"/>
    </source>
</evidence>
<comment type="similarity">
    <text evidence="2">Belongs to the OST4 family.</text>
</comment>
<protein>
    <submittedName>
        <fullName evidence="9">Dolichyl-diphosphooligosaccharide--protein glycosyltransferase subunit 4A</fullName>
    </submittedName>
</protein>
<keyword evidence="9" id="KW-0808">Transferase</keyword>
<evidence type="ECO:0000256" key="7">
    <source>
        <dbReference type="ARBA" id="ARBA00023136"/>
    </source>
</evidence>
<dbReference type="InterPro" id="IPR018943">
    <property type="entry name" value="Oligosaccaryltransferase"/>
</dbReference>
<keyword evidence="3 8" id="KW-0812">Transmembrane</keyword>
<keyword evidence="6 8" id="KW-1133">Transmembrane helix</keyword>
<comment type="caution">
    <text evidence="9">The sequence shown here is derived from an EMBL/GenBank/DDBJ whole genome shotgun (WGS) entry which is preliminary data.</text>
</comment>
<feature type="transmembrane region" description="Helical" evidence="8">
    <location>
        <begin position="6"/>
        <end position="32"/>
    </location>
</feature>
<proteinExistence type="inferred from homology"/>
<reference evidence="9" key="1">
    <citation type="submission" date="2020-09" db="EMBL/GenBank/DDBJ databases">
        <title>Genome-Enabled Discovery of Anthraquinone Biosynthesis in Senna tora.</title>
        <authorList>
            <person name="Kang S.-H."/>
            <person name="Pandey R.P."/>
            <person name="Lee C.-M."/>
            <person name="Sim J.-S."/>
            <person name="Jeong J.-T."/>
            <person name="Choi B.-S."/>
            <person name="Jung M."/>
            <person name="Ginzburg D."/>
            <person name="Zhao K."/>
            <person name="Won S.Y."/>
            <person name="Oh T.-J."/>
            <person name="Yu Y."/>
            <person name="Kim N.-H."/>
            <person name="Lee O.R."/>
            <person name="Lee T.-H."/>
            <person name="Bashyal P."/>
            <person name="Kim T.-S."/>
            <person name="Lee W.-H."/>
            <person name="Kawkins C."/>
            <person name="Kim C.-K."/>
            <person name="Kim J.S."/>
            <person name="Ahn B.O."/>
            <person name="Rhee S.Y."/>
            <person name="Sohng J.K."/>
        </authorList>
    </citation>
    <scope>NUCLEOTIDE SEQUENCE</scope>
    <source>
        <tissue evidence="9">Leaf</tissue>
    </source>
</reference>
<dbReference type="GO" id="GO:0016740">
    <property type="term" value="F:transferase activity"/>
    <property type="evidence" value="ECO:0007669"/>
    <property type="project" value="UniProtKB-KW"/>
</dbReference>
<evidence type="ECO:0000313" key="9">
    <source>
        <dbReference type="EMBL" id="KAF7843011.1"/>
    </source>
</evidence>
<dbReference type="AlphaFoldDB" id="A0A835CH79"/>
<gene>
    <name evidence="9" type="ORF">G2W53_005309</name>
</gene>
<evidence type="ECO:0000256" key="3">
    <source>
        <dbReference type="ARBA" id="ARBA00022692"/>
    </source>
</evidence>
<evidence type="ECO:0000256" key="6">
    <source>
        <dbReference type="ARBA" id="ARBA00022989"/>
    </source>
</evidence>
<comment type="subcellular location">
    <subcellularLocation>
        <location evidence="1">Endoplasmic reticulum membrane</location>
        <topology evidence="1">Single-pass type III membrane protein</topology>
    </subcellularLocation>
</comment>
<sequence length="127" mass="13388">MIDDQGLGFIANYLGLLIFALVIAYHLGFLGADICMSPLLMLAEGGEKDGRSVNGGISVIGGGNLYSGHSVTGGKGGNLKSGKFKSGNVGANSFLLEKAWTLQLVENDRAMKKAKTTKRVVEKAIWV</sequence>